<keyword evidence="1" id="KW-0472">Membrane</keyword>
<proteinExistence type="predicted"/>
<keyword evidence="1" id="KW-1133">Transmembrane helix</keyword>
<feature type="transmembrane region" description="Helical" evidence="1">
    <location>
        <begin position="12"/>
        <end position="30"/>
    </location>
</feature>
<dbReference type="PANTHER" id="PTHR45710">
    <property type="entry name" value="C-TYPE LECTIN DOMAIN-CONTAINING PROTEIN 180"/>
    <property type="match status" value="1"/>
</dbReference>
<dbReference type="SUPFAM" id="SSF56436">
    <property type="entry name" value="C-type lectin-like"/>
    <property type="match status" value="1"/>
</dbReference>
<evidence type="ECO:0000313" key="3">
    <source>
        <dbReference type="Proteomes" id="UP000315116"/>
    </source>
</evidence>
<dbReference type="Gene3D" id="3.10.100.10">
    <property type="entry name" value="Mannose-Binding Protein A, subunit A"/>
    <property type="match status" value="1"/>
</dbReference>
<accession>A0A1V0S803</accession>
<evidence type="ECO:0000313" key="2">
    <source>
        <dbReference type="EMBL" id="ARF02750.1"/>
    </source>
</evidence>
<dbReference type="Proteomes" id="UP000315116">
    <property type="component" value="Segment"/>
</dbReference>
<sequence length="159" mass="18606">MNTIKFTKCIEISLYILVIFTSILIIHNILDKKECYNKDPCDSGWIGIGKKCYYYSYALANWTESLHKCRIVGTELVTYPLDPNMEYFITQYSCFDKHWVGAYKIGLRTYNLELVEKISPSRYDDCFYIHKGISTSQGNNVFKCNVTIHWICEKNMISC</sequence>
<name>A0A1V0S803_CNPV</name>
<dbReference type="PANTHER" id="PTHR45710:SF26">
    <property type="entry name" value="RH26557P"/>
    <property type="match status" value="1"/>
</dbReference>
<dbReference type="InterPro" id="IPR016186">
    <property type="entry name" value="C-type_lectin-like/link_sf"/>
</dbReference>
<organism evidence="2 3">
    <name type="scientific">Shearwaterpox virus</name>
    <dbReference type="NCBI Taxonomy" id="1974596"/>
    <lineage>
        <taxon>Viruses</taxon>
        <taxon>Varidnaviria</taxon>
        <taxon>Bamfordvirae</taxon>
        <taxon>Nucleocytoviricota</taxon>
        <taxon>Pokkesviricetes</taxon>
        <taxon>Chitovirales</taxon>
        <taxon>Poxviridae</taxon>
        <taxon>Chordopoxvirinae</taxon>
        <taxon>Avipoxvirus</taxon>
        <taxon>Avipoxvirus canarypox</taxon>
        <taxon>Canarypox virus</taxon>
    </lineage>
</organism>
<protein>
    <submittedName>
        <fullName evidence="2">SWPV1-174</fullName>
    </submittedName>
</protein>
<evidence type="ECO:0000256" key="1">
    <source>
        <dbReference type="SAM" id="Phobius"/>
    </source>
</evidence>
<dbReference type="InterPro" id="IPR050828">
    <property type="entry name" value="C-type_lectin/matrix_domain"/>
</dbReference>
<keyword evidence="1" id="KW-0812">Transmembrane</keyword>
<gene>
    <name evidence="2" type="primary">SWPV1-174</name>
</gene>
<dbReference type="InterPro" id="IPR016187">
    <property type="entry name" value="CTDL_fold"/>
</dbReference>
<reference evidence="2 3" key="1">
    <citation type="journal article" date="2017" name="BMC Genomics">
        <title>Genomic characterization of two novel pathogenic avipoxviruses isolated from pacific shearwaters (Ardenna spp.).</title>
        <authorList>
            <person name="Sarker S."/>
            <person name="Das S."/>
            <person name="Lavers J.L."/>
            <person name="Hutton I."/>
            <person name="Helbig K."/>
            <person name="Imbery J."/>
            <person name="Upton C."/>
            <person name="Raidal S.R."/>
        </authorList>
    </citation>
    <scope>NUCLEOTIDE SEQUENCE [LARGE SCALE GENOMIC DNA]</scope>
    <source>
        <strain evidence="2 3">SWPV-1</strain>
    </source>
</reference>
<dbReference type="EMBL" id="KX857216">
    <property type="protein sequence ID" value="ARF02750.1"/>
    <property type="molecule type" value="Genomic_DNA"/>
</dbReference>